<dbReference type="GO" id="GO:0006398">
    <property type="term" value="P:mRNA 3'-end processing by stem-loop binding and cleavage"/>
    <property type="evidence" value="ECO:0007669"/>
    <property type="project" value="TreeGrafter"/>
</dbReference>
<dbReference type="Pfam" id="PF07521">
    <property type="entry name" value="RMMBL"/>
    <property type="match status" value="1"/>
</dbReference>
<proteinExistence type="predicted"/>
<dbReference type="InterPro" id="IPR011108">
    <property type="entry name" value="RMMBL"/>
</dbReference>
<accession>A0A0C9W6J3</accession>
<dbReference type="InterPro" id="IPR022712">
    <property type="entry name" value="Beta_Casp"/>
</dbReference>
<keyword evidence="6" id="KW-0539">Nucleus</keyword>
<evidence type="ECO:0000256" key="4">
    <source>
        <dbReference type="ARBA" id="ARBA00022759"/>
    </source>
</evidence>
<keyword evidence="3" id="KW-0540">Nuclease</keyword>
<dbReference type="PANTHER" id="PTHR11203:SF11">
    <property type="entry name" value="CLEAVAGE AND POLYADENYLATION SPECIFICITY FACTOR SUBUNIT 3"/>
    <property type="match status" value="1"/>
</dbReference>
<dbReference type="EMBL" id="KN839947">
    <property type="protein sequence ID" value="KIJ58376.1"/>
    <property type="molecule type" value="Genomic_DNA"/>
</dbReference>
<feature type="domain" description="Pre-mRNA 3'-end-processing endonuclease polyadenylation factor C-term" evidence="8">
    <location>
        <begin position="194"/>
        <end position="334"/>
    </location>
</feature>
<dbReference type="GO" id="GO:0005847">
    <property type="term" value="C:mRNA cleavage and polyadenylation specificity factor complex"/>
    <property type="evidence" value="ECO:0007669"/>
    <property type="project" value="TreeGrafter"/>
</dbReference>
<evidence type="ECO:0000259" key="8">
    <source>
        <dbReference type="SMART" id="SM01098"/>
    </source>
</evidence>
<dbReference type="GO" id="GO:0004534">
    <property type="term" value="F:5'-3' RNA exonuclease activity"/>
    <property type="evidence" value="ECO:0007669"/>
    <property type="project" value="TreeGrafter"/>
</dbReference>
<keyword evidence="5" id="KW-0378">Hydrolase</keyword>
<organism evidence="9 10">
    <name type="scientific">Hydnomerulius pinastri MD-312</name>
    <dbReference type="NCBI Taxonomy" id="994086"/>
    <lineage>
        <taxon>Eukaryota</taxon>
        <taxon>Fungi</taxon>
        <taxon>Dikarya</taxon>
        <taxon>Basidiomycota</taxon>
        <taxon>Agaricomycotina</taxon>
        <taxon>Agaricomycetes</taxon>
        <taxon>Agaricomycetidae</taxon>
        <taxon>Boletales</taxon>
        <taxon>Boletales incertae sedis</taxon>
        <taxon>Leucogyrophana</taxon>
    </lineage>
</organism>
<evidence type="ECO:0000256" key="5">
    <source>
        <dbReference type="ARBA" id="ARBA00022801"/>
    </source>
</evidence>
<evidence type="ECO:0000256" key="3">
    <source>
        <dbReference type="ARBA" id="ARBA00022722"/>
    </source>
</evidence>
<gene>
    <name evidence="9" type="ORF">HYDPIDRAFT_34247</name>
</gene>
<reference evidence="9 10" key="1">
    <citation type="submission" date="2014-04" db="EMBL/GenBank/DDBJ databases">
        <title>Evolutionary Origins and Diversification of the Mycorrhizal Mutualists.</title>
        <authorList>
            <consortium name="DOE Joint Genome Institute"/>
            <consortium name="Mycorrhizal Genomics Consortium"/>
            <person name="Kohler A."/>
            <person name="Kuo A."/>
            <person name="Nagy L.G."/>
            <person name="Floudas D."/>
            <person name="Copeland A."/>
            <person name="Barry K.W."/>
            <person name="Cichocki N."/>
            <person name="Veneault-Fourrey C."/>
            <person name="LaButti K."/>
            <person name="Lindquist E.A."/>
            <person name="Lipzen A."/>
            <person name="Lundell T."/>
            <person name="Morin E."/>
            <person name="Murat C."/>
            <person name="Riley R."/>
            <person name="Ohm R."/>
            <person name="Sun H."/>
            <person name="Tunlid A."/>
            <person name="Henrissat B."/>
            <person name="Grigoriev I.V."/>
            <person name="Hibbett D.S."/>
            <person name="Martin F."/>
        </authorList>
    </citation>
    <scope>NUCLEOTIDE SEQUENCE [LARGE SCALE GENOMIC DNA]</scope>
    <source>
        <strain evidence="9 10">MD-312</strain>
    </source>
</reference>
<keyword evidence="2" id="KW-0507">mRNA processing</keyword>
<comment type="subcellular location">
    <subcellularLocation>
        <location evidence="1">Nucleus</location>
    </subcellularLocation>
</comment>
<dbReference type="Gene3D" id="3.40.50.10890">
    <property type="match status" value="1"/>
</dbReference>
<dbReference type="Pfam" id="PF11718">
    <property type="entry name" value="CPSF73-100_C"/>
    <property type="match status" value="1"/>
</dbReference>
<keyword evidence="4" id="KW-0255">Endonuclease</keyword>
<feature type="domain" description="Beta-Casp" evidence="7">
    <location>
        <begin position="1"/>
        <end position="84"/>
    </location>
</feature>
<evidence type="ECO:0000259" key="7">
    <source>
        <dbReference type="SMART" id="SM01027"/>
    </source>
</evidence>
<evidence type="ECO:0000256" key="2">
    <source>
        <dbReference type="ARBA" id="ARBA00022664"/>
    </source>
</evidence>
<sequence length="334" mass="37399">MNANIRSRFAKRDNPFVFKHISNLPQPRGWERKIAEGPPCVVLASPGFLQTGPSRELLELWAPDARNGLIITGYSIEGTLARDIMNEPEEIMSLKGNTIQRKISVGYISFSAHVDYSQNSEFIEQVKAQHVVLVHGEQTAMGRLRAAMTARYKDRDEDVKIHTPRNLETLELSFRGERVAKVGYRHASSKAPQEEDTVSGLLVAKDYSYTLLDPRDLRDFAGLSTTIVTQRQRIVLGVGWDLVRWHLEGVCGSVEEGLDKDGVRTTRVMGAVDVKHTAEHELMLEWDSSASNDMIADSTLALITGIDKSPASVKCIRPRFFLDHATMLTRTPSR</sequence>
<dbReference type="GO" id="GO:0003723">
    <property type="term" value="F:RNA binding"/>
    <property type="evidence" value="ECO:0007669"/>
    <property type="project" value="TreeGrafter"/>
</dbReference>
<evidence type="ECO:0000313" key="10">
    <source>
        <dbReference type="Proteomes" id="UP000053820"/>
    </source>
</evidence>
<dbReference type="AlphaFoldDB" id="A0A0C9W6J3"/>
<dbReference type="SMART" id="SM01027">
    <property type="entry name" value="Beta-Casp"/>
    <property type="match status" value="1"/>
</dbReference>
<dbReference type="OrthoDB" id="10249535at2759"/>
<dbReference type="InterPro" id="IPR050698">
    <property type="entry name" value="MBL"/>
</dbReference>
<keyword evidence="10" id="KW-1185">Reference proteome</keyword>
<dbReference type="GO" id="GO:0004521">
    <property type="term" value="F:RNA endonuclease activity"/>
    <property type="evidence" value="ECO:0007669"/>
    <property type="project" value="TreeGrafter"/>
</dbReference>
<evidence type="ECO:0000256" key="6">
    <source>
        <dbReference type="ARBA" id="ARBA00023242"/>
    </source>
</evidence>
<dbReference type="Proteomes" id="UP000053820">
    <property type="component" value="Unassembled WGS sequence"/>
</dbReference>
<dbReference type="InterPro" id="IPR036866">
    <property type="entry name" value="RibonucZ/Hydroxyglut_hydro"/>
</dbReference>
<dbReference type="PANTHER" id="PTHR11203">
    <property type="entry name" value="CLEAVAGE AND POLYADENYLATION SPECIFICITY FACTOR FAMILY MEMBER"/>
    <property type="match status" value="1"/>
</dbReference>
<dbReference type="SUPFAM" id="SSF56281">
    <property type="entry name" value="Metallo-hydrolase/oxidoreductase"/>
    <property type="match status" value="1"/>
</dbReference>
<evidence type="ECO:0000313" key="9">
    <source>
        <dbReference type="EMBL" id="KIJ58376.1"/>
    </source>
</evidence>
<dbReference type="Gene3D" id="3.60.15.10">
    <property type="entry name" value="Ribonuclease Z/Hydroxyacylglutathione hydrolase-like"/>
    <property type="match status" value="1"/>
</dbReference>
<dbReference type="InterPro" id="IPR021718">
    <property type="entry name" value="CPSF73-100_C"/>
</dbReference>
<dbReference type="Pfam" id="PF10996">
    <property type="entry name" value="Beta-Casp"/>
    <property type="match status" value="1"/>
</dbReference>
<protein>
    <submittedName>
        <fullName evidence="9">Uncharacterized protein</fullName>
    </submittedName>
</protein>
<dbReference type="HOGENOM" id="CLU_066949_0_0_1"/>
<evidence type="ECO:0000256" key="1">
    <source>
        <dbReference type="ARBA" id="ARBA00004123"/>
    </source>
</evidence>
<name>A0A0C9W6J3_9AGAM</name>
<dbReference type="SMART" id="SM01098">
    <property type="entry name" value="CPSF73-100_C"/>
    <property type="match status" value="1"/>
</dbReference>